<feature type="domain" description="Glutaredoxin" evidence="6">
    <location>
        <begin position="17"/>
        <end position="79"/>
    </location>
</feature>
<dbReference type="EMBL" id="NCKV01010065">
    <property type="protein sequence ID" value="RWS22017.1"/>
    <property type="molecule type" value="Genomic_DNA"/>
</dbReference>
<dbReference type="GO" id="GO:0015038">
    <property type="term" value="F:glutathione disulfide oxidoreductase activity"/>
    <property type="evidence" value="ECO:0007669"/>
    <property type="project" value="TreeGrafter"/>
</dbReference>
<dbReference type="SUPFAM" id="SSF52833">
    <property type="entry name" value="Thioredoxin-like"/>
    <property type="match status" value="1"/>
</dbReference>
<dbReference type="PANTHER" id="PTHR45694:SF18">
    <property type="entry name" value="GLUTAREDOXIN-1-RELATED"/>
    <property type="match status" value="1"/>
</dbReference>
<protein>
    <submittedName>
        <fullName evidence="7">Glutaredoxin-C6-like protein</fullName>
    </submittedName>
</protein>
<organism evidence="7 8">
    <name type="scientific">Leptotrombidium deliense</name>
    <dbReference type="NCBI Taxonomy" id="299467"/>
    <lineage>
        <taxon>Eukaryota</taxon>
        <taxon>Metazoa</taxon>
        <taxon>Ecdysozoa</taxon>
        <taxon>Arthropoda</taxon>
        <taxon>Chelicerata</taxon>
        <taxon>Arachnida</taxon>
        <taxon>Acari</taxon>
        <taxon>Acariformes</taxon>
        <taxon>Trombidiformes</taxon>
        <taxon>Prostigmata</taxon>
        <taxon>Anystina</taxon>
        <taxon>Parasitengona</taxon>
        <taxon>Trombiculoidea</taxon>
        <taxon>Trombiculidae</taxon>
        <taxon>Leptotrombidium</taxon>
    </lineage>
</organism>
<dbReference type="FunFam" id="3.40.30.10:FF:000093">
    <property type="entry name" value="Glutaredoxin 2"/>
    <property type="match status" value="1"/>
</dbReference>
<comment type="caution">
    <text evidence="7">The sequence shown here is derived from an EMBL/GenBank/DDBJ whole genome shotgun (WGS) entry which is preliminary data.</text>
</comment>
<evidence type="ECO:0000256" key="3">
    <source>
        <dbReference type="ARBA" id="ARBA00022982"/>
    </source>
</evidence>
<keyword evidence="3" id="KW-0249">Electron transport</keyword>
<evidence type="ECO:0000256" key="4">
    <source>
        <dbReference type="ARBA" id="ARBA00023157"/>
    </source>
</evidence>
<sequence>MADLRAQIENEIKSGKVVIYSKSKCPYCVKVKQLFDSLNVQFKAIELDQLENGAALQQALSEKTGKRTVPQVFINEKLIGGCDDTMAKNESGELALLLKDN</sequence>
<dbReference type="STRING" id="299467.A0A443S3B8"/>
<dbReference type="GO" id="GO:0005737">
    <property type="term" value="C:cytoplasm"/>
    <property type="evidence" value="ECO:0007669"/>
    <property type="project" value="TreeGrafter"/>
</dbReference>
<dbReference type="GO" id="GO:0034599">
    <property type="term" value="P:cellular response to oxidative stress"/>
    <property type="evidence" value="ECO:0007669"/>
    <property type="project" value="TreeGrafter"/>
</dbReference>
<dbReference type="Gene3D" id="3.40.30.10">
    <property type="entry name" value="Glutaredoxin"/>
    <property type="match status" value="1"/>
</dbReference>
<dbReference type="NCBIfam" id="TIGR02180">
    <property type="entry name" value="GRX_euk"/>
    <property type="match status" value="1"/>
</dbReference>
<dbReference type="CDD" id="cd03419">
    <property type="entry name" value="GRX_GRXh_1_2_like"/>
    <property type="match status" value="1"/>
</dbReference>
<dbReference type="InterPro" id="IPR011899">
    <property type="entry name" value="Glutaredoxin_euk/vir"/>
</dbReference>
<evidence type="ECO:0000256" key="2">
    <source>
        <dbReference type="ARBA" id="ARBA00022448"/>
    </source>
</evidence>
<comment type="function">
    <text evidence="1">Has a glutathione-disulfide oxidoreductase activity in the presence of NADPH and glutathione reductase. Reduces low molecular weight disulfides and proteins.</text>
</comment>
<keyword evidence="5" id="KW-0676">Redox-active center</keyword>
<keyword evidence="8" id="KW-1185">Reference proteome</keyword>
<accession>A0A443S3B8</accession>
<dbReference type="InterPro" id="IPR002109">
    <property type="entry name" value="Glutaredoxin"/>
</dbReference>
<proteinExistence type="predicted"/>
<dbReference type="AlphaFoldDB" id="A0A443S3B8"/>
<dbReference type="PRINTS" id="PR00160">
    <property type="entry name" value="GLUTAREDOXIN"/>
</dbReference>
<name>A0A443S3B8_9ACAR</name>
<dbReference type="InterPro" id="IPR036249">
    <property type="entry name" value="Thioredoxin-like_sf"/>
</dbReference>
<evidence type="ECO:0000313" key="7">
    <source>
        <dbReference type="EMBL" id="RWS22017.1"/>
    </source>
</evidence>
<dbReference type="PROSITE" id="PS00195">
    <property type="entry name" value="GLUTAREDOXIN_1"/>
    <property type="match status" value="1"/>
</dbReference>
<evidence type="ECO:0000313" key="8">
    <source>
        <dbReference type="Proteomes" id="UP000288716"/>
    </source>
</evidence>
<gene>
    <name evidence="7" type="ORF">B4U80_02817</name>
</gene>
<dbReference type="InterPro" id="IPR011767">
    <property type="entry name" value="GLR_AS"/>
</dbReference>
<dbReference type="OrthoDB" id="418495at2759"/>
<dbReference type="PROSITE" id="PS51354">
    <property type="entry name" value="GLUTAREDOXIN_2"/>
    <property type="match status" value="1"/>
</dbReference>
<keyword evidence="2" id="KW-0813">Transport</keyword>
<dbReference type="InterPro" id="IPR014025">
    <property type="entry name" value="Glutaredoxin_subgr"/>
</dbReference>
<reference evidence="7 8" key="1">
    <citation type="journal article" date="2018" name="Gigascience">
        <title>Genomes of trombidid mites reveal novel predicted allergens and laterally-transferred genes associated with secondary metabolism.</title>
        <authorList>
            <person name="Dong X."/>
            <person name="Chaisiri K."/>
            <person name="Xia D."/>
            <person name="Armstrong S.D."/>
            <person name="Fang Y."/>
            <person name="Donnelly M.J."/>
            <person name="Kadowaki T."/>
            <person name="McGarry J.W."/>
            <person name="Darby A.C."/>
            <person name="Makepeace B.L."/>
        </authorList>
    </citation>
    <scope>NUCLEOTIDE SEQUENCE [LARGE SCALE GENOMIC DNA]</scope>
    <source>
        <strain evidence="7">UoL-UT</strain>
    </source>
</reference>
<evidence type="ECO:0000259" key="6">
    <source>
        <dbReference type="Pfam" id="PF00462"/>
    </source>
</evidence>
<dbReference type="Pfam" id="PF00462">
    <property type="entry name" value="Glutaredoxin"/>
    <property type="match status" value="1"/>
</dbReference>
<keyword evidence="4" id="KW-1015">Disulfide bond</keyword>
<dbReference type="Proteomes" id="UP000288716">
    <property type="component" value="Unassembled WGS sequence"/>
</dbReference>
<evidence type="ECO:0000256" key="5">
    <source>
        <dbReference type="ARBA" id="ARBA00023284"/>
    </source>
</evidence>
<dbReference type="PANTHER" id="PTHR45694">
    <property type="entry name" value="GLUTAREDOXIN 2"/>
    <property type="match status" value="1"/>
</dbReference>
<dbReference type="VEuPathDB" id="VectorBase:LDEU010023"/>
<evidence type="ECO:0000256" key="1">
    <source>
        <dbReference type="ARBA" id="ARBA00002549"/>
    </source>
</evidence>